<dbReference type="SUPFAM" id="SSF109604">
    <property type="entry name" value="HD-domain/PDEase-like"/>
    <property type="match status" value="1"/>
</dbReference>
<dbReference type="SUPFAM" id="SSF55073">
    <property type="entry name" value="Nucleotide cyclase"/>
    <property type="match status" value="1"/>
</dbReference>
<dbReference type="InterPro" id="IPR043128">
    <property type="entry name" value="Rev_trsase/Diguanyl_cyclase"/>
</dbReference>
<feature type="domain" description="PAS" evidence="2">
    <location>
        <begin position="585"/>
        <end position="658"/>
    </location>
</feature>
<dbReference type="Gene3D" id="1.10.3210.10">
    <property type="entry name" value="Hypothetical protein af1432"/>
    <property type="match status" value="1"/>
</dbReference>
<dbReference type="Pfam" id="PF08448">
    <property type="entry name" value="PAS_4"/>
    <property type="match status" value="2"/>
</dbReference>
<dbReference type="PROSITE" id="PS50887">
    <property type="entry name" value="GGDEF"/>
    <property type="match status" value="1"/>
</dbReference>
<dbReference type="PROSITE" id="PS50113">
    <property type="entry name" value="PAC"/>
    <property type="match status" value="2"/>
</dbReference>
<feature type="domain" description="HD-GYP" evidence="5">
    <location>
        <begin position="865"/>
        <end position="1058"/>
    </location>
</feature>
<accession>A0A0G3WBB6</accession>
<keyword evidence="1" id="KW-0812">Transmembrane</keyword>
<dbReference type="RefSeq" id="WP_052661237.1">
    <property type="nucleotide sequence ID" value="NZ_CP009687.1"/>
</dbReference>
<dbReference type="EMBL" id="CP009687">
    <property type="protein sequence ID" value="AKL94724.1"/>
    <property type="molecule type" value="Genomic_DNA"/>
</dbReference>
<dbReference type="GO" id="GO:0052621">
    <property type="term" value="F:diguanylate cyclase activity"/>
    <property type="evidence" value="ECO:0007669"/>
    <property type="project" value="UniProtKB-EC"/>
</dbReference>
<keyword evidence="6" id="KW-0548">Nucleotidyltransferase</keyword>
<dbReference type="OrthoDB" id="9804747at2"/>
<dbReference type="Proteomes" id="UP000035704">
    <property type="component" value="Chromosome"/>
</dbReference>
<evidence type="ECO:0000259" key="2">
    <source>
        <dbReference type="PROSITE" id="PS50112"/>
    </source>
</evidence>
<evidence type="ECO:0000259" key="5">
    <source>
        <dbReference type="PROSITE" id="PS51832"/>
    </source>
</evidence>
<dbReference type="NCBIfam" id="TIGR00254">
    <property type="entry name" value="GGDEF"/>
    <property type="match status" value="1"/>
</dbReference>
<dbReference type="Pfam" id="PF08447">
    <property type="entry name" value="PAS_3"/>
    <property type="match status" value="1"/>
</dbReference>
<dbReference type="InterPro" id="IPR013656">
    <property type="entry name" value="PAS_4"/>
</dbReference>
<dbReference type="Pfam" id="PF00990">
    <property type="entry name" value="GGDEF"/>
    <property type="match status" value="1"/>
</dbReference>
<dbReference type="PROSITE" id="PS50112">
    <property type="entry name" value="PAS"/>
    <property type="match status" value="2"/>
</dbReference>
<dbReference type="InterPro" id="IPR000160">
    <property type="entry name" value="GGDEF_dom"/>
</dbReference>
<reference evidence="6 7" key="1">
    <citation type="submission" date="2014-10" db="EMBL/GenBank/DDBJ databases">
        <title>Genome sequence of Clostridium aceticum DSM 1496.</title>
        <authorList>
            <person name="Poehlein A."/>
            <person name="Schiel-Bengelsdorf B."/>
            <person name="Gottschalk G."/>
            <person name="Duerre P."/>
            <person name="Daniel R."/>
        </authorList>
    </citation>
    <scope>NUCLEOTIDE SEQUENCE [LARGE SCALE GENOMIC DNA]</scope>
    <source>
        <strain evidence="6 7">DSM 1496</strain>
    </source>
</reference>
<feature type="domain" description="GGDEF" evidence="4">
    <location>
        <begin position="744"/>
        <end position="875"/>
    </location>
</feature>
<keyword evidence="1" id="KW-0472">Membrane</keyword>
<keyword evidence="6" id="KW-0808">Transferase</keyword>
<dbReference type="SMART" id="SM00086">
    <property type="entry name" value="PAC"/>
    <property type="match status" value="2"/>
</dbReference>
<dbReference type="Gene3D" id="3.30.70.270">
    <property type="match status" value="1"/>
</dbReference>
<dbReference type="PROSITE" id="PS51832">
    <property type="entry name" value="HD_GYP"/>
    <property type="match status" value="1"/>
</dbReference>
<dbReference type="SMART" id="SM00091">
    <property type="entry name" value="PAS"/>
    <property type="match status" value="3"/>
</dbReference>
<gene>
    <name evidence="6" type="primary">yegE</name>
    <name evidence="6" type="ORF">CACET_c12590</name>
</gene>
<feature type="domain" description="PAS" evidence="2">
    <location>
        <begin position="449"/>
        <end position="526"/>
    </location>
</feature>
<dbReference type="SMART" id="SM00267">
    <property type="entry name" value="GGDEF"/>
    <property type="match status" value="1"/>
</dbReference>
<dbReference type="NCBIfam" id="TIGR00229">
    <property type="entry name" value="sensory_box"/>
    <property type="match status" value="3"/>
</dbReference>
<dbReference type="KEGG" id="cace:CACET_c12590"/>
<dbReference type="PATRIC" id="fig|84022.6.peg.1245"/>
<dbReference type="Pfam" id="PF13487">
    <property type="entry name" value="HD_5"/>
    <property type="match status" value="1"/>
</dbReference>
<name>A0A0G3WBB6_9CLOT</name>
<evidence type="ECO:0000256" key="1">
    <source>
        <dbReference type="SAM" id="Phobius"/>
    </source>
</evidence>
<dbReference type="CDD" id="cd12914">
    <property type="entry name" value="PDC1_DGC_like"/>
    <property type="match status" value="1"/>
</dbReference>
<dbReference type="CDD" id="cd00130">
    <property type="entry name" value="PAS"/>
    <property type="match status" value="2"/>
</dbReference>
<sequence length="1058" mass="121243">MKKKLILSKTIVRSFIIFVIAILLVTWVMTIVAIRNEKETEFKNAINNNENLTLVLEKHVSGVLWHVESQFFSLRNYEYRANVEEIQKILENIVVSRPDLFNLISIIDSDGNVKVTNQKEFIPTYSGDRDFFIYHKANEDLSIKMNRPLLGRVTGKWYIPISLRLENENGEFEGVLLASLNPYYFTDIFQELNIGKKSLLFMADYNGIIYSGIYDENELELDISIPVERLSPVIERGKPFSDRNKSFIDEAEKIRSFSFVGEHLLFVSVQTDIEEFLGSYRTRTNLRIIALVLLTIIIIVVLFNIIKAVRSLEEKNKDLLITEDILKESESRNHALLEGIPDLLFVFNNEGFFMDFHNSNLDKILVSEEGFLHKHVTEVLPVELAAITLEKLDIVLKTGETQVYEYSLTIGDEIEYFESRIVYSTENSVLAIVRDITERKRTEESLLASESRYRSVISVSNTGVWEYSNKKKYLWCTKEYFEMLGRNVSDYIMDGTANINEVWVELLHPDDRDKAFSIFMEYLKNGSVGMYENYYRMKHANGSWLWIWSRGQTLKNTDGNLSNLTVGTHINITELKEMEFNLFNEKEKFKTTLISIGDGVISTDIKGNVLIMNKVSEQLTGWTQEEAVGKPIEEVFYIMNEFTREPCENPVKRVLETGETVEMANHTMLISKDGTERPIEDSAAPIKDESGNIRGVVLVFRDFTEKKRSQDEIKYLSFHDHLTRLYNRRFFEVEMERIDTERNLPISIIMGDVNGLKLINDTFGHSVGDELLVKATKILKDSFRADDIVARVGGDEIAVLLPKTDASEAKELIKRLQTNLKKEQVRDIEISISFGCETKIDSTESLALVLKKAEDYMYNNKLFESPSVRGRVIDNIITTINAKSPREKAHSERVSQLCIAIGDALKMGEYDINRLKALGLFHDIGKIAIADDILNKPDKLTESEYKEICRHAEIGYRVLSAVNDMSEMAEHVLYHHERWDGKGYPKGLKGGSIPLPSRICALADAYDAMTSDRSYRPAMSNEDAVAELKKNAGTQFDPELVEVFVEQVLPEYRNGNTD</sequence>
<feature type="domain" description="PAC" evidence="3">
    <location>
        <begin position="663"/>
        <end position="715"/>
    </location>
</feature>
<keyword evidence="1" id="KW-1133">Transmembrane helix</keyword>
<dbReference type="InterPro" id="IPR000014">
    <property type="entry name" value="PAS"/>
</dbReference>
<dbReference type="InterPro" id="IPR013655">
    <property type="entry name" value="PAS_fold_3"/>
</dbReference>
<dbReference type="AlphaFoldDB" id="A0A0G3WBB6"/>
<feature type="domain" description="PAC" evidence="3">
    <location>
        <begin position="531"/>
        <end position="584"/>
    </location>
</feature>
<dbReference type="InterPro" id="IPR035965">
    <property type="entry name" value="PAS-like_dom_sf"/>
</dbReference>
<protein>
    <submittedName>
        <fullName evidence="6">Diguanylate cyclase YegE</fullName>
        <ecNumber evidence="6">2.7.7.65</ecNumber>
    </submittedName>
</protein>
<dbReference type="InterPro" id="IPR037522">
    <property type="entry name" value="HD_GYP_dom"/>
</dbReference>
<evidence type="ECO:0000313" key="6">
    <source>
        <dbReference type="EMBL" id="AKL94724.1"/>
    </source>
</evidence>
<dbReference type="InterPro" id="IPR029787">
    <property type="entry name" value="Nucleotide_cyclase"/>
</dbReference>
<dbReference type="InterPro" id="IPR000700">
    <property type="entry name" value="PAS-assoc_C"/>
</dbReference>
<feature type="transmembrane region" description="Helical" evidence="1">
    <location>
        <begin position="288"/>
        <end position="306"/>
    </location>
</feature>
<dbReference type="SUPFAM" id="SSF55785">
    <property type="entry name" value="PYP-like sensor domain (PAS domain)"/>
    <property type="match status" value="3"/>
</dbReference>
<proteinExistence type="predicted"/>
<dbReference type="PANTHER" id="PTHR43155">
    <property type="entry name" value="CYCLIC DI-GMP PHOSPHODIESTERASE PA4108-RELATED"/>
    <property type="match status" value="1"/>
</dbReference>
<dbReference type="InterPro" id="IPR001610">
    <property type="entry name" value="PAC"/>
</dbReference>
<keyword evidence="7" id="KW-1185">Reference proteome</keyword>
<dbReference type="InterPro" id="IPR003607">
    <property type="entry name" value="HD/PDEase_dom"/>
</dbReference>
<dbReference type="PANTHER" id="PTHR43155:SF2">
    <property type="entry name" value="CYCLIC DI-GMP PHOSPHODIESTERASE PA4108"/>
    <property type="match status" value="1"/>
</dbReference>
<dbReference type="SMART" id="SM00471">
    <property type="entry name" value="HDc"/>
    <property type="match status" value="1"/>
</dbReference>
<evidence type="ECO:0000259" key="3">
    <source>
        <dbReference type="PROSITE" id="PS50113"/>
    </source>
</evidence>
<dbReference type="Gene3D" id="3.30.450.20">
    <property type="entry name" value="PAS domain"/>
    <property type="match status" value="4"/>
</dbReference>
<dbReference type="EC" id="2.7.7.65" evidence="6"/>
<organism evidence="6 7">
    <name type="scientific">Clostridium aceticum</name>
    <dbReference type="NCBI Taxonomy" id="84022"/>
    <lineage>
        <taxon>Bacteria</taxon>
        <taxon>Bacillati</taxon>
        <taxon>Bacillota</taxon>
        <taxon>Clostridia</taxon>
        <taxon>Eubacteriales</taxon>
        <taxon>Clostridiaceae</taxon>
        <taxon>Clostridium</taxon>
    </lineage>
</organism>
<evidence type="ECO:0000313" key="7">
    <source>
        <dbReference type="Proteomes" id="UP000035704"/>
    </source>
</evidence>
<evidence type="ECO:0000259" key="4">
    <source>
        <dbReference type="PROSITE" id="PS50887"/>
    </source>
</evidence>
<feature type="transmembrane region" description="Helical" evidence="1">
    <location>
        <begin position="12"/>
        <end position="34"/>
    </location>
</feature>
<dbReference type="STRING" id="84022.CACET_c12590"/>
<dbReference type="CDD" id="cd00077">
    <property type="entry name" value="HDc"/>
    <property type="match status" value="1"/>
</dbReference>
<dbReference type="CDD" id="cd01949">
    <property type="entry name" value="GGDEF"/>
    <property type="match status" value="1"/>
</dbReference>